<evidence type="ECO:0000313" key="2">
    <source>
        <dbReference type="Proteomes" id="UP001056120"/>
    </source>
</evidence>
<sequence length="365" mass="40594">MALPEMADDNHDFLPIEWEEAANAVAYDSITSPPPICVICGPPKSGKSTFSRHLVNVLIRRYRRVAYMDADVGQPEFTISGCLSLTVIDEVTLDLAIPCLRTPERCYFFGDITPTSDPKVYLAYVHALYDYYHEKYQQAVVKIGVPLVVNTLGWTEVIGFDILVEMLKHIAPTQVVKIRVSAENMNLPPGPFWLKDGPAHQEVTLVEIKSNFQNSFKELVQPQNDEHLLRDVRLLAYFRKCVPNNMSLTTVEELDHELAVHPPYEILISSVTFKQLHPEIPRADTSSSIIVGLAVSSSSSEGLPCCVGLGIVRGVDTSTNTLYLITPVPTSILENVDLLLHGIIKIPACLQQVQRQMASNTILTN</sequence>
<dbReference type="Proteomes" id="UP001056120">
    <property type="component" value="Linkage Group LG03"/>
</dbReference>
<organism evidence="1 2">
    <name type="scientific">Smallanthus sonchifolius</name>
    <dbReference type="NCBI Taxonomy" id="185202"/>
    <lineage>
        <taxon>Eukaryota</taxon>
        <taxon>Viridiplantae</taxon>
        <taxon>Streptophyta</taxon>
        <taxon>Embryophyta</taxon>
        <taxon>Tracheophyta</taxon>
        <taxon>Spermatophyta</taxon>
        <taxon>Magnoliopsida</taxon>
        <taxon>eudicotyledons</taxon>
        <taxon>Gunneridae</taxon>
        <taxon>Pentapetalae</taxon>
        <taxon>asterids</taxon>
        <taxon>campanulids</taxon>
        <taxon>Asterales</taxon>
        <taxon>Asteraceae</taxon>
        <taxon>Asteroideae</taxon>
        <taxon>Heliantheae alliance</taxon>
        <taxon>Millerieae</taxon>
        <taxon>Smallanthus</taxon>
    </lineage>
</organism>
<accession>A0ACB9JNG3</accession>
<keyword evidence="2" id="KW-1185">Reference proteome</keyword>
<name>A0ACB9JNG3_9ASTR</name>
<protein>
    <submittedName>
        <fullName evidence="1">Uncharacterized protein</fullName>
    </submittedName>
</protein>
<reference evidence="2" key="1">
    <citation type="journal article" date="2022" name="Mol. Ecol. Resour.">
        <title>The genomes of chicory, endive, great burdock and yacon provide insights into Asteraceae palaeo-polyploidization history and plant inulin production.</title>
        <authorList>
            <person name="Fan W."/>
            <person name="Wang S."/>
            <person name="Wang H."/>
            <person name="Wang A."/>
            <person name="Jiang F."/>
            <person name="Liu H."/>
            <person name="Zhao H."/>
            <person name="Xu D."/>
            <person name="Zhang Y."/>
        </authorList>
    </citation>
    <scope>NUCLEOTIDE SEQUENCE [LARGE SCALE GENOMIC DNA]</scope>
    <source>
        <strain evidence="2">cv. Yunnan</strain>
    </source>
</reference>
<reference evidence="1 2" key="2">
    <citation type="journal article" date="2022" name="Mol. Ecol. Resour.">
        <title>The genomes of chicory, endive, great burdock and yacon provide insights into Asteraceae paleo-polyploidization history and plant inulin production.</title>
        <authorList>
            <person name="Fan W."/>
            <person name="Wang S."/>
            <person name="Wang H."/>
            <person name="Wang A."/>
            <person name="Jiang F."/>
            <person name="Liu H."/>
            <person name="Zhao H."/>
            <person name="Xu D."/>
            <person name="Zhang Y."/>
        </authorList>
    </citation>
    <scope>NUCLEOTIDE SEQUENCE [LARGE SCALE GENOMIC DNA]</scope>
    <source>
        <strain evidence="2">cv. Yunnan</strain>
        <tissue evidence="1">Leaves</tissue>
    </source>
</reference>
<evidence type="ECO:0000313" key="1">
    <source>
        <dbReference type="EMBL" id="KAI3820797.1"/>
    </source>
</evidence>
<comment type="caution">
    <text evidence="1">The sequence shown here is derived from an EMBL/GenBank/DDBJ whole genome shotgun (WGS) entry which is preliminary data.</text>
</comment>
<dbReference type="EMBL" id="CM042020">
    <property type="protein sequence ID" value="KAI3820797.1"/>
    <property type="molecule type" value="Genomic_DNA"/>
</dbReference>
<proteinExistence type="predicted"/>
<gene>
    <name evidence="1" type="ORF">L1987_08345</name>
</gene>